<dbReference type="GO" id="GO:0030552">
    <property type="term" value="F:cAMP binding"/>
    <property type="evidence" value="ECO:0007669"/>
    <property type="project" value="TreeGrafter"/>
</dbReference>
<evidence type="ECO:0000256" key="1">
    <source>
        <dbReference type="ARBA" id="ARBA00004124"/>
    </source>
</evidence>
<evidence type="ECO:0000256" key="5">
    <source>
        <dbReference type="ARBA" id="ARBA00022427"/>
    </source>
</evidence>
<gene>
    <name evidence="17" type="primary">LOC106163243</name>
</gene>
<evidence type="ECO:0000256" key="4">
    <source>
        <dbReference type="ARBA" id="ARBA00007146"/>
    </source>
</evidence>
<comment type="subcellular location">
    <subcellularLocation>
        <location evidence="3">Cell junction</location>
        <location evidence="3">Tight junction</location>
    </subcellularLocation>
    <subcellularLocation>
        <location evidence="1">Lateral cell membrane</location>
    </subcellularLocation>
    <subcellularLocation>
        <location evidence="2">Membrane</location>
        <topology evidence="2">Multi-pass membrane protein</topology>
    </subcellularLocation>
</comment>
<dbReference type="GO" id="GO:0051146">
    <property type="term" value="P:striated muscle cell differentiation"/>
    <property type="evidence" value="ECO:0007669"/>
    <property type="project" value="TreeGrafter"/>
</dbReference>
<dbReference type="GeneID" id="106163243"/>
<keyword evidence="12 14" id="KW-0472">Membrane</keyword>
<keyword evidence="13" id="KW-0325">Glycoprotein</keyword>
<keyword evidence="7" id="KW-1003">Cell membrane</keyword>
<dbReference type="Gene3D" id="2.60.120.10">
    <property type="entry name" value="Jelly Rolls"/>
    <property type="match status" value="1"/>
</dbReference>
<dbReference type="InterPro" id="IPR014710">
    <property type="entry name" value="RmlC-like_jellyroll"/>
</dbReference>
<evidence type="ECO:0000256" key="12">
    <source>
        <dbReference type="ARBA" id="ARBA00023136"/>
    </source>
</evidence>
<evidence type="ECO:0000256" key="2">
    <source>
        <dbReference type="ARBA" id="ARBA00004141"/>
    </source>
</evidence>
<dbReference type="InterPro" id="IPR018490">
    <property type="entry name" value="cNMP-bd_dom_sf"/>
</dbReference>
<comment type="similarity">
    <text evidence="4">Belongs to the popeye family.</text>
</comment>
<keyword evidence="16" id="KW-1185">Reference proteome</keyword>
<dbReference type="SUPFAM" id="SSF51206">
    <property type="entry name" value="cAMP-binding domain-like"/>
    <property type="match status" value="1"/>
</dbReference>
<dbReference type="InterPro" id="IPR055272">
    <property type="entry name" value="POPDC1-3_dom"/>
</dbReference>
<evidence type="ECO:0000256" key="9">
    <source>
        <dbReference type="ARBA" id="ARBA00022889"/>
    </source>
</evidence>
<evidence type="ECO:0000256" key="6">
    <source>
        <dbReference type="ARBA" id="ARBA00022473"/>
    </source>
</evidence>
<dbReference type="InterPro" id="IPR006916">
    <property type="entry name" value="POPDC1-3"/>
</dbReference>
<dbReference type="GO" id="GO:0016328">
    <property type="term" value="C:lateral plasma membrane"/>
    <property type="evidence" value="ECO:0007669"/>
    <property type="project" value="UniProtKB-SubCell"/>
</dbReference>
<evidence type="ECO:0000256" key="13">
    <source>
        <dbReference type="ARBA" id="ARBA00023180"/>
    </source>
</evidence>
<dbReference type="GO" id="GO:0007155">
    <property type="term" value="P:cell adhesion"/>
    <property type="evidence" value="ECO:0007669"/>
    <property type="project" value="UniProtKB-KW"/>
</dbReference>
<dbReference type="KEGG" id="lak:106163243"/>
<dbReference type="Proteomes" id="UP000085678">
    <property type="component" value="Unplaced"/>
</dbReference>
<keyword evidence="5" id="KW-0796">Tight junction</keyword>
<evidence type="ECO:0000256" key="8">
    <source>
        <dbReference type="ARBA" id="ARBA00022692"/>
    </source>
</evidence>
<dbReference type="PANTHER" id="PTHR12101:SF17">
    <property type="entry name" value="BLOOD VESSEL EPICARDIAL SUBSTANCE"/>
    <property type="match status" value="1"/>
</dbReference>
<dbReference type="Pfam" id="PF04831">
    <property type="entry name" value="POPDC1-3"/>
    <property type="match status" value="1"/>
</dbReference>
<dbReference type="GO" id="GO:0007507">
    <property type="term" value="P:heart development"/>
    <property type="evidence" value="ECO:0007669"/>
    <property type="project" value="TreeGrafter"/>
</dbReference>
<evidence type="ECO:0000313" key="17">
    <source>
        <dbReference type="RefSeq" id="XP_013396234.1"/>
    </source>
</evidence>
<feature type="transmembrane region" description="Helical" evidence="14">
    <location>
        <begin position="80"/>
        <end position="100"/>
    </location>
</feature>
<organism evidence="16 17">
    <name type="scientific">Lingula anatina</name>
    <name type="common">Brachiopod</name>
    <name type="synonym">Lingula unguis</name>
    <dbReference type="NCBI Taxonomy" id="7574"/>
    <lineage>
        <taxon>Eukaryota</taxon>
        <taxon>Metazoa</taxon>
        <taxon>Spiralia</taxon>
        <taxon>Lophotrochozoa</taxon>
        <taxon>Brachiopoda</taxon>
        <taxon>Linguliformea</taxon>
        <taxon>Lingulata</taxon>
        <taxon>Lingulida</taxon>
        <taxon>Linguloidea</taxon>
        <taxon>Lingulidae</taxon>
        <taxon>Lingula</taxon>
    </lineage>
</organism>
<dbReference type="GO" id="GO:0005923">
    <property type="term" value="C:bicellular tight junction"/>
    <property type="evidence" value="ECO:0007669"/>
    <property type="project" value="UniProtKB-SubCell"/>
</dbReference>
<dbReference type="GO" id="GO:0042391">
    <property type="term" value="P:regulation of membrane potential"/>
    <property type="evidence" value="ECO:0007669"/>
    <property type="project" value="TreeGrafter"/>
</dbReference>
<dbReference type="AlphaFoldDB" id="A0A1S3IFJ3"/>
<dbReference type="RefSeq" id="XP_013396234.1">
    <property type="nucleotide sequence ID" value="XM_013540780.1"/>
</dbReference>
<name>A0A1S3IFJ3_LINAN</name>
<dbReference type="InParanoid" id="A0A1S3IFJ3"/>
<keyword evidence="10" id="KW-0965">Cell junction</keyword>
<evidence type="ECO:0000256" key="11">
    <source>
        <dbReference type="ARBA" id="ARBA00022989"/>
    </source>
</evidence>
<feature type="domain" description="POPDC1-3" evidence="15">
    <location>
        <begin position="54"/>
        <end position="282"/>
    </location>
</feature>
<protein>
    <submittedName>
        <fullName evidence="17">Blood vessel epicardial substance isoform X1</fullName>
    </submittedName>
</protein>
<keyword evidence="9" id="KW-0130">Cell adhesion</keyword>
<evidence type="ECO:0000256" key="7">
    <source>
        <dbReference type="ARBA" id="ARBA00022475"/>
    </source>
</evidence>
<sequence length="363" mass="41171">MKFLTFLNMYSDIGNFTMLSQNQNNEGGNSSDTMWSETVNQTVIDDCKDYTESHHIMFQLANLVLVLSFLAPSNSQYHSLFMRSLVIVACLLTTLWSIFASCFIDVMFWHVSFMLVNISYLIYIAYTLYPSGFHADLDLLYQKLFKPYHVPRAAFRELTSFGELRTYQDGETYAEETASVCGQYLSIVVSGRFSVSCEEFELHPIHPHQFLDSPEFEACAPEVIDKQKHFQVTITATEDSCIFQWDAAALRTFLKTHIFLETIFSMLIGKDITAKLHAVQQKIFQRNSTQQPLLITHSSSLLEIRNQILSGNHVDAMAALQRYANACRNAEHHCDGRSSISSVSISSPGPSMKIPVITKETCV</sequence>
<dbReference type="PANTHER" id="PTHR12101">
    <property type="entry name" value="POPEYE DOMAIN CONTAINING PROTEIN"/>
    <property type="match status" value="1"/>
</dbReference>
<evidence type="ECO:0000256" key="3">
    <source>
        <dbReference type="ARBA" id="ARBA00004435"/>
    </source>
</evidence>
<evidence type="ECO:0000259" key="15">
    <source>
        <dbReference type="Pfam" id="PF04831"/>
    </source>
</evidence>
<evidence type="ECO:0000256" key="10">
    <source>
        <dbReference type="ARBA" id="ARBA00022949"/>
    </source>
</evidence>
<keyword evidence="11 14" id="KW-1133">Transmembrane helix</keyword>
<evidence type="ECO:0000256" key="14">
    <source>
        <dbReference type="SAM" id="Phobius"/>
    </source>
</evidence>
<dbReference type="OrthoDB" id="425611at2759"/>
<dbReference type="GO" id="GO:0042383">
    <property type="term" value="C:sarcolemma"/>
    <property type="evidence" value="ECO:0007669"/>
    <property type="project" value="TreeGrafter"/>
</dbReference>
<accession>A0A1S3IFJ3</accession>
<reference evidence="17" key="1">
    <citation type="submission" date="2025-08" db="UniProtKB">
        <authorList>
            <consortium name="RefSeq"/>
        </authorList>
    </citation>
    <scope>IDENTIFICATION</scope>
    <source>
        <tissue evidence="17">Gonads</tissue>
    </source>
</reference>
<feature type="transmembrane region" description="Helical" evidence="14">
    <location>
        <begin position="106"/>
        <end position="129"/>
    </location>
</feature>
<keyword evidence="8 14" id="KW-0812">Transmembrane</keyword>
<proteinExistence type="inferred from homology"/>
<evidence type="ECO:0000313" key="16">
    <source>
        <dbReference type="Proteomes" id="UP000085678"/>
    </source>
</evidence>
<keyword evidence="6" id="KW-0217">Developmental protein</keyword>